<protein>
    <submittedName>
        <fullName evidence="1">Uncharacterized protein</fullName>
    </submittedName>
</protein>
<sequence>MNNEIDALRSKWLYTINPVYHSSIPKGERQKLQLEEDDDSQEEITKYFNKVHLPPFHDPNISDGELRALIQIKGMSDNLEDGNFSSLNYMASLTAKTRATFKRAVRSLREKKYIYTFSRGSGSTNHYLVVDPDLRYLPYKGKLASHIHWNDWREMVKNKTIQEYYQKSLDYFEKNYAEGEEYLRSQVNSYTQDNFVPPLDQTCPFTQFDHFPTPEVKNVPQ</sequence>
<accession>E1X5U0</accession>
<dbReference type="EMBL" id="FQ312005">
    <property type="protein sequence ID" value="CBW25657.1"/>
    <property type="molecule type" value="Genomic_DNA"/>
</dbReference>
<gene>
    <name evidence="1" type="ordered locus">BMS_0754</name>
</gene>
<keyword evidence="2" id="KW-1185">Reference proteome</keyword>
<dbReference type="RefSeq" id="WP_014243442.1">
    <property type="nucleotide sequence ID" value="NC_016620.1"/>
</dbReference>
<proteinExistence type="predicted"/>
<dbReference type="STRING" id="862908.BMS_0754"/>
<dbReference type="KEGG" id="bmx:BMS_0754"/>
<reference evidence="2" key="1">
    <citation type="journal article" date="2013" name="ISME J.">
        <title>A small predatory core genome in the divergent marine Bacteriovorax marinus SJ and the terrestrial Bdellovibrio bacteriovorus.</title>
        <authorList>
            <person name="Crossman L.C."/>
            <person name="Chen H."/>
            <person name="Cerdeno-Tarraga A.M."/>
            <person name="Brooks K."/>
            <person name="Quail M.A."/>
            <person name="Pineiro S.A."/>
            <person name="Hobley L."/>
            <person name="Sockett R.E."/>
            <person name="Bentley S.D."/>
            <person name="Parkhill J."/>
            <person name="Williams H.N."/>
            <person name="Stine O.C."/>
        </authorList>
    </citation>
    <scope>NUCLEOTIDE SEQUENCE [LARGE SCALE GENOMIC DNA]</scope>
    <source>
        <strain evidence="2">ATCC BAA-682 / DSM 15412 / SJ</strain>
    </source>
</reference>
<evidence type="ECO:0000313" key="1">
    <source>
        <dbReference type="EMBL" id="CBW25657.1"/>
    </source>
</evidence>
<dbReference type="PATRIC" id="fig|862908.3.peg.725"/>
<dbReference type="Proteomes" id="UP000008963">
    <property type="component" value="Chromosome"/>
</dbReference>
<evidence type="ECO:0000313" key="2">
    <source>
        <dbReference type="Proteomes" id="UP000008963"/>
    </source>
</evidence>
<name>E1X5U0_HALMS</name>
<organism evidence="1 2">
    <name type="scientific">Halobacteriovorax marinus (strain ATCC BAA-682 / DSM 15412 / SJ)</name>
    <name type="common">Bacteriovorax marinus</name>
    <dbReference type="NCBI Taxonomy" id="862908"/>
    <lineage>
        <taxon>Bacteria</taxon>
        <taxon>Pseudomonadati</taxon>
        <taxon>Bdellovibrionota</taxon>
        <taxon>Bacteriovoracia</taxon>
        <taxon>Bacteriovoracales</taxon>
        <taxon>Halobacteriovoraceae</taxon>
        <taxon>Halobacteriovorax</taxon>
    </lineage>
</organism>
<dbReference type="HOGENOM" id="CLU_1249179_0_0_7"/>
<dbReference type="AlphaFoldDB" id="E1X5U0"/>